<proteinExistence type="predicted"/>
<reference evidence="1" key="1">
    <citation type="submission" date="2023-03" db="EMBL/GenBank/DDBJ databases">
        <title>Massive genome expansion in bonnet fungi (Mycena s.s.) driven by repeated elements and novel gene families across ecological guilds.</title>
        <authorList>
            <consortium name="Lawrence Berkeley National Laboratory"/>
            <person name="Harder C.B."/>
            <person name="Miyauchi S."/>
            <person name="Viragh M."/>
            <person name="Kuo A."/>
            <person name="Thoen E."/>
            <person name="Andreopoulos B."/>
            <person name="Lu D."/>
            <person name="Skrede I."/>
            <person name="Drula E."/>
            <person name="Henrissat B."/>
            <person name="Morin E."/>
            <person name="Kohler A."/>
            <person name="Barry K."/>
            <person name="LaButti K."/>
            <person name="Morin E."/>
            <person name="Salamov A."/>
            <person name="Lipzen A."/>
            <person name="Mereny Z."/>
            <person name="Hegedus B."/>
            <person name="Baldrian P."/>
            <person name="Stursova M."/>
            <person name="Weitz H."/>
            <person name="Taylor A."/>
            <person name="Grigoriev I.V."/>
            <person name="Nagy L.G."/>
            <person name="Martin F."/>
            <person name="Kauserud H."/>
        </authorList>
    </citation>
    <scope>NUCLEOTIDE SEQUENCE</scope>
    <source>
        <strain evidence="1">9144</strain>
    </source>
</reference>
<sequence>MAGWEYLARIISSVWFPKELVLDGVACTKFYTELRPGANHDDAPTGLEMIISSSMLRESITHISPKTLGGKRWMQDPMYPAVLEDWSSGSGFAPFGPCVAFGFCGLQRKTVRGWATIGDADALMYLGGLVDYDLDIVEEYSPGIENALGVALRCLGERGRIQGMAIAGLLNLDIQRHNREIQRRWIAQKTGWPVQRDISPDDWVTMTVSDSASIAAFGSEEAGAYTESKLAMFGAILLASLYDLIYDRVTWNLATVMMYTPAAGMTQHNMHCICSISILDLIARRFSEEEEGFVPLYGDSSMFFTVATDVRNLEKMAKESLVLPSTNIADAWRLANTQGAEATLIPRMATQYTPSPAPEVAALPPPHLFSPCLGAFSDALEAYETDQIDAIAGLPSSVVKCAEVAMVAGIRRAALFASSANCCEVCACQLGCWADEACHAVMLAFMRSERDCSASEWGLRLYLVGCVSLTPVSVPSILSGFDLLCEVTEHEGAMGSRDVLNA</sequence>
<evidence type="ECO:0000313" key="2">
    <source>
        <dbReference type="Proteomes" id="UP001219525"/>
    </source>
</evidence>
<comment type="caution">
    <text evidence="1">The sequence shown here is derived from an EMBL/GenBank/DDBJ whole genome shotgun (WGS) entry which is preliminary data.</text>
</comment>
<dbReference type="EMBL" id="JARJCW010000005">
    <property type="protein sequence ID" value="KAJ7224690.1"/>
    <property type="molecule type" value="Genomic_DNA"/>
</dbReference>
<protein>
    <submittedName>
        <fullName evidence="1">Uncharacterized protein</fullName>
    </submittedName>
</protein>
<evidence type="ECO:0000313" key="1">
    <source>
        <dbReference type="EMBL" id="KAJ7224690.1"/>
    </source>
</evidence>
<dbReference type="AlphaFoldDB" id="A0AAD6YNS6"/>
<gene>
    <name evidence="1" type="ORF">GGX14DRAFT_651384</name>
</gene>
<name>A0AAD6YNS6_9AGAR</name>
<accession>A0AAD6YNS6</accession>
<organism evidence="1 2">
    <name type="scientific">Mycena pura</name>
    <dbReference type="NCBI Taxonomy" id="153505"/>
    <lineage>
        <taxon>Eukaryota</taxon>
        <taxon>Fungi</taxon>
        <taxon>Dikarya</taxon>
        <taxon>Basidiomycota</taxon>
        <taxon>Agaricomycotina</taxon>
        <taxon>Agaricomycetes</taxon>
        <taxon>Agaricomycetidae</taxon>
        <taxon>Agaricales</taxon>
        <taxon>Marasmiineae</taxon>
        <taxon>Mycenaceae</taxon>
        <taxon>Mycena</taxon>
    </lineage>
</organism>
<dbReference type="Proteomes" id="UP001219525">
    <property type="component" value="Unassembled WGS sequence"/>
</dbReference>
<keyword evidence="2" id="KW-1185">Reference proteome</keyword>